<organism evidence="2 3">
    <name type="scientific">Collybia nuda</name>
    <dbReference type="NCBI Taxonomy" id="64659"/>
    <lineage>
        <taxon>Eukaryota</taxon>
        <taxon>Fungi</taxon>
        <taxon>Dikarya</taxon>
        <taxon>Basidiomycota</taxon>
        <taxon>Agaricomycotina</taxon>
        <taxon>Agaricomycetes</taxon>
        <taxon>Agaricomycetidae</taxon>
        <taxon>Agaricales</taxon>
        <taxon>Tricholomatineae</taxon>
        <taxon>Clitocybaceae</taxon>
        <taxon>Collybia</taxon>
    </lineage>
</organism>
<gene>
    <name evidence="2" type="ORF">BDZ94DRAFT_1063929</name>
</gene>
<keyword evidence="3" id="KW-1185">Reference proteome</keyword>
<sequence length="71" mass="8132">MGKFSIYAYRGSVTGLVIYRSSYVAVSNILVICLWSLLLPSWHSNFRLNPQTCSRCSSFAQTISNYFQDRN</sequence>
<name>A0A9P5XYJ9_9AGAR</name>
<dbReference type="Proteomes" id="UP000807353">
    <property type="component" value="Unassembled WGS sequence"/>
</dbReference>
<accession>A0A9P5XYJ9</accession>
<keyword evidence="1" id="KW-0812">Transmembrane</keyword>
<dbReference type="EMBL" id="MU150325">
    <property type="protein sequence ID" value="KAF9459044.1"/>
    <property type="molecule type" value="Genomic_DNA"/>
</dbReference>
<reference evidence="2" key="1">
    <citation type="submission" date="2020-11" db="EMBL/GenBank/DDBJ databases">
        <authorList>
            <consortium name="DOE Joint Genome Institute"/>
            <person name="Ahrendt S."/>
            <person name="Riley R."/>
            <person name="Andreopoulos W."/>
            <person name="Labutti K."/>
            <person name="Pangilinan J."/>
            <person name="Ruiz-Duenas F.J."/>
            <person name="Barrasa J.M."/>
            <person name="Sanchez-Garcia M."/>
            <person name="Camarero S."/>
            <person name="Miyauchi S."/>
            <person name="Serrano A."/>
            <person name="Linde D."/>
            <person name="Babiker R."/>
            <person name="Drula E."/>
            <person name="Ayuso-Fernandez I."/>
            <person name="Pacheco R."/>
            <person name="Padilla G."/>
            <person name="Ferreira P."/>
            <person name="Barriuso J."/>
            <person name="Kellner H."/>
            <person name="Castanera R."/>
            <person name="Alfaro M."/>
            <person name="Ramirez L."/>
            <person name="Pisabarro A.G."/>
            <person name="Kuo A."/>
            <person name="Tritt A."/>
            <person name="Lipzen A."/>
            <person name="He G."/>
            <person name="Yan M."/>
            <person name="Ng V."/>
            <person name="Cullen D."/>
            <person name="Martin F."/>
            <person name="Rosso M.-N."/>
            <person name="Henrissat B."/>
            <person name="Hibbett D."/>
            <person name="Martinez A.T."/>
            <person name="Grigoriev I.V."/>
        </authorList>
    </citation>
    <scope>NUCLEOTIDE SEQUENCE</scope>
    <source>
        <strain evidence="2">CBS 247.69</strain>
    </source>
</reference>
<dbReference type="AlphaFoldDB" id="A0A9P5XYJ9"/>
<comment type="caution">
    <text evidence="2">The sequence shown here is derived from an EMBL/GenBank/DDBJ whole genome shotgun (WGS) entry which is preliminary data.</text>
</comment>
<evidence type="ECO:0000313" key="3">
    <source>
        <dbReference type="Proteomes" id="UP000807353"/>
    </source>
</evidence>
<keyword evidence="1" id="KW-1133">Transmembrane helix</keyword>
<keyword evidence="1" id="KW-0472">Membrane</keyword>
<evidence type="ECO:0000313" key="2">
    <source>
        <dbReference type="EMBL" id="KAF9459044.1"/>
    </source>
</evidence>
<proteinExistence type="predicted"/>
<feature type="transmembrane region" description="Helical" evidence="1">
    <location>
        <begin position="20"/>
        <end position="39"/>
    </location>
</feature>
<evidence type="ECO:0000256" key="1">
    <source>
        <dbReference type="SAM" id="Phobius"/>
    </source>
</evidence>
<protein>
    <submittedName>
        <fullName evidence="2">Uncharacterized protein</fullName>
    </submittedName>
</protein>